<dbReference type="Proteomes" id="UP000318081">
    <property type="component" value="Chromosome"/>
</dbReference>
<gene>
    <name evidence="3" type="ORF">TBK1r_13900</name>
</gene>
<evidence type="ECO:0000256" key="1">
    <source>
        <dbReference type="SAM" id="MobiDB-lite"/>
    </source>
</evidence>
<protein>
    <recommendedName>
        <fullName evidence="5">DUF4350 domain-containing protein</fullName>
    </recommendedName>
</protein>
<organism evidence="3 4">
    <name type="scientific">Stieleria magnilauensis</name>
    <dbReference type="NCBI Taxonomy" id="2527963"/>
    <lineage>
        <taxon>Bacteria</taxon>
        <taxon>Pseudomonadati</taxon>
        <taxon>Planctomycetota</taxon>
        <taxon>Planctomycetia</taxon>
        <taxon>Pirellulales</taxon>
        <taxon>Pirellulaceae</taxon>
        <taxon>Stieleria</taxon>
    </lineage>
</organism>
<feature type="transmembrane region" description="Helical" evidence="2">
    <location>
        <begin position="347"/>
        <end position="371"/>
    </location>
</feature>
<sequence>MKRIMLPVLLLLVLVGCDSGLRTSYGPSVGILAKRSVNGFTTLRNAFGNAGFATRDLTRLTNRSKRSAVIVWTPTHPTGIEANTTRWMEQWLRMGDKTLIYVVPDSGSETEFFRDARPLAPPQQRLEYRRRYAENLIKEHQWQLLRTALPSNGWLSIQPKVQQTQMVLADSEAARDDAWSDLAESEHPRRVEWVLEAYDRKNKAQQGTFVFQPVGPGAPVWPMGQNVTPTSTKTEFQPIVLSEDGDAIVARLTSKAWGNSQVVVVAGGSLLTNYGLTKPENQALAGRLIRTSFEPLIQSKRVDPRERLLADGSQPQVSFATASYSLPISDRGTEVPRASGAEFFTEFPLSFVTFHIAILGFVICLMLMPIFGRPKRVDRGVLTHFGDHLTAVATLMRRRGGETFARRRISDYMKHVRDESSGPWVIEEPVHAPDPALHLHVPDPKRMAPKVTAPQPIADPPGETSGETSSESHRDPPGETAKAVDTSTIHPESTDRRRDDSDLPDRG</sequence>
<evidence type="ECO:0000313" key="3">
    <source>
        <dbReference type="EMBL" id="QDV82460.1"/>
    </source>
</evidence>
<evidence type="ECO:0000256" key="2">
    <source>
        <dbReference type="SAM" id="Phobius"/>
    </source>
</evidence>
<feature type="compositionally biased region" description="Basic and acidic residues" evidence="1">
    <location>
        <begin position="492"/>
        <end position="507"/>
    </location>
</feature>
<keyword evidence="2" id="KW-0472">Membrane</keyword>
<keyword evidence="2" id="KW-1133">Transmembrane helix</keyword>
<keyword evidence="4" id="KW-1185">Reference proteome</keyword>
<evidence type="ECO:0008006" key="5">
    <source>
        <dbReference type="Google" id="ProtNLM"/>
    </source>
</evidence>
<dbReference type="RefSeq" id="WP_145208358.1">
    <property type="nucleotide sequence ID" value="NZ_CP036432.1"/>
</dbReference>
<dbReference type="PROSITE" id="PS51257">
    <property type="entry name" value="PROKAR_LIPOPROTEIN"/>
    <property type="match status" value="1"/>
</dbReference>
<feature type="region of interest" description="Disordered" evidence="1">
    <location>
        <begin position="435"/>
        <end position="507"/>
    </location>
</feature>
<evidence type="ECO:0000313" key="4">
    <source>
        <dbReference type="Proteomes" id="UP000318081"/>
    </source>
</evidence>
<reference evidence="3 4" key="1">
    <citation type="submission" date="2019-02" db="EMBL/GenBank/DDBJ databases">
        <title>Deep-cultivation of Planctomycetes and their phenomic and genomic characterization uncovers novel biology.</title>
        <authorList>
            <person name="Wiegand S."/>
            <person name="Jogler M."/>
            <person name="Boedeker C."/>
            <person name="Pinto D."/>
            <person name="Vollmers J."/>
            <person name="Rivas-Marin E."/>
            <person name="Kohn T."/>
            <person name="Peeters S.H."/>
            <person name="Heuer A."/>
            <person name="Rast P."/>
            <person name="Oberbeckmann S."/>
            <person name="Bunk B."/>
            <person name="Jeske O."/>
            <person name="Meyerdierks A."/>
            <person name="Storesund J.E."/>
            <person name="Kallscheuer N."/>
            <person name="Luecker S."/>
            <person name="Lage O.M."/>
            <person name="Pohl T."/>
            <person name="Merkel B.J."/>
            <person name="Hornburger P."/>
            <person name="Mueller R.-W."/>
            <person name="Bruemmer F."/>
            <person name="Labrenz M."/>
            <person name="Spormann A.M."/>
            <person name="Op den Camp H."/>
            <person name="Overmann J."/>
            <person name="Amann R."/>
            <person name="Jetten M.S.M."/>
            <person name="Mascher T."/>
            <person name="Medema M.H."/>
            <person name="Devos D.P."/>
            <person name="Kaster A.-K."/>
            <person name="Ovreas L."/>
            <person name="Rohde M."/>
            <person name="Galperin M.Y."/>
            <person name="Jogler C."/>
        </authorList>
    </citation>
    <scope>NUCLEOTIDE SEQUENCE [LARGE SCALE GENOMIC DNA]</scope>
    <source>
        <strain evidence="3 4">TBK1r</strain>
    </source>
</reference>
<keyword evidence="2" id="KW-0812">Transmembrane</keyword>
<accession>A0ABX5XM56</accession>
<dbReference type="EMBL" id="CP036432">
    <property type="protein sequence ID" value="QDV82460.1"/>
    <property type="molecule type" value="Genomic_DNA"/>
</dbReference>
<proteinExistence type="predicted"/>
<name>A0ABX5XM56_9BACT</name>